<dbReference type="CDD" id="cd06267">
    <property type="entry name" value="PBP1_LacI_sugar_binding-like"/>
    <property type="match status" value="1"/>
</dbReference>
<dbReference type="GO" id="GO:0000976">
    <property type="term" value="F:transcription cis-regulatory region binding"/>
    <property type="evidence" value="ECO:0007669"/>
    <property type="project" value="TreeGrafter"/>
</dbReference>
<evidence type="ECO:0000256" key="2">
    <source>
        <dbReference type="ARBA" id="ARBA00023125"/>
    </source>
</evidence>
<comment type="caution">
    <text evidence="5">The sequence shown here is derived from an EMBL/GenBank/DDBJ whole genome shotgun (WGS) entry which is preliminary data.</text>
</comment>
<dbReference type="InterPro" id="IPR046335">
    <property type="entry name" value="LacI/GalR-like_sensor"/>
</dbReference>
<dbReference type="Proteomes" id="UP000525652">
    <property type="component" value="Unassembled WGS sequence"/>
</dbReference>
<dbReference type="SUPFAM" id="SSF53822">
    <property type="entry name" value="Periplasmic binding protein-like I"/>
    <property type="match status" value="1"/>
</dbReference>
<organism evidence="5 6">
    <name type="scientific">Puniceicoccus vermicola</name>
    <dbReference type="NCBI Taxonomy" id="388746"/>
    <lineage>
        <taxon>Bacteria</taxon>
        <taxon>Pseudomonadati</taxon>
        <taxon>Verrucomicrobiota</taxon>
        <taxon>Opitutia</taxon>
        <taxon>Puniceicoccales</taxon>
        <taxon>Puniceicoccaceae</taxon>
        <taxon>Puniceicoccus</taxon>
    </lineage>
</organism>
<dbReference type="CDD" id="cd01392">
    <property type="entry name" value="HTH_LacI"/>
    <property type="match status" value="1"/>
</dbReference>
<dbReference type="EMBL" id="JACHVA010000036">
    <property type="protein sequence ID" value="MBC2600796.1"/>
    <property type="molecule type" value="Genomic_DNA"/>
</dbReference>
<keyword evidence="3" id="KW-0804">Transcription</keyword>
<dbReference type="PANTHER" id="PTHR30146:SF109">
    <property type="entry name" value="HTH-TYPE TRANSCRIPTIONAL REGULATOR GALS"/>
    <property type="match status" value="1"/>
</dbReference>
<evidence type="ECO:0000259" key="4">
    <source>
        <dbReference type="PROSITE" id="PS50932"/>
    </source>
</evidence>
<proteinExistence type="predicted"/>
<gene>
    <name evidence="5" type="ORF">H5P30_03260</name>
</gene>
<dbReference type="SMART" id="SM00354">
    <property type="entry name" value="HTH_LACI"/>
    <property type="match status" value="1"/>
</dbReference>
<dbReference type="Pfam" id="PF00356">
    <property type="entry name" value="LacI"/>
    <property type="match status" value="1"/>
</dbReference>
<dbReference type="InterPro" id="IPR028082">
    <property type="entry name" value="Peripla_BP_I"/>
</dbReference>
<dbReference type="PROSITE" id="PS50932">
    <property type="entry name" value="HTH_LACI_2"/>
    <property type="match status" value="1"/>
</dbReference>
<accession>A0A7X1AVK4</accession>
<evidence type="ECO:0000313" key="5">
    <source>
        <dbReference type="EMBL" id="MBC2600796.1"/>
    </source>
</evidence>
<dbReference type="AlphaFoldDB" id="A0A7X1AVK4"/>
<dbReference type="Gene3D" id="1.10.260.40">
    <property type="entry name" value="lambda repressor-like DNA-binding domains"/>
    <property type="match status" value="1"/>
</dbReference>
<evidence type="ECO:0000256" key="3">
    <source>
        <dbReference type="ARBA" id="ARBA00023163"/>
    </source>
</evidence>
<dbReference type="RefSeq" id="WP_185691534.1">
    <property type="nucleotide sequence ID" value="NZ_JACHVA010000036.1"/>
</dbReference>
<dbReference type="SUPFAM" id="SSF47413">
    <property type="entry name" value="lambda repressor-like DNA-binding domains"/>
    <property type="match status" value="1"/>
</dbReference>
<dbReference type="GO" id="GO:0003700">
    <property type="term" value="F:DNA-binding transcription factor activity"/>
    <property type="evidence" value="ECO:0007669"/>
    <property type="project" value="TreeGrafter"/>
</dbReference>
<evidence type="ECO:0000256" key="1">
    <source>
        <dbReference type="ARBA" id="ARBA00023015"/>
    </source>
</evidence>
<reference evidence="5 6" key="1">
    <citation type="submission" date="2020-07" db="EMBL/GenBank/DDBJ databases">
        <authorList>
            <person name="Feng X."/>
        </authorList>
    </citation>
    <scope>NUCLEOTIDE SEQUENCE [LARGE SCALE GENOMIC DNA]</scope>
    <source>
        <strain evidence="5 6">JCM14086</strain>
    </source>
</reference>
<dbReference type="PANTHER" id="PTHR30146">
    <property type="entry name" value="LACI-RELATED TRANSCRIPTIONAL REPRESSOR"/>
    <property type="match status" value="1"/>
</dbReference>
<keyword evidence="1" id="KW-0805">Transcription regulation</keyword>
<protein>
    <submittedName>
        <fullName evidence="5">LacI family DNA-binding transcriptional regulator</fullName>
    </submittedName>
</protein>
<feature type="domain" description="HTH lacI-type" evidence="4">
    <location>
        <begin position="13"/>
        <end position="67"/>
    </location>
</feature>
<sequence>MVATPHRPTPKRVTIKHVAEKAGVAVTTVSAALNGTGRVSHEQGERLRKIAKEIGYRPKLAAQLLRANSTGYIGLLFLQSEGSCLDNVFQSGHSGPITSSFIGLCEERGLNYHLDVYSPHGDESQPPRLLAGGLVDGLLIEGGGMSSRLRSWFEELQIPYVTLDEPSDYCALSATDEGTAQAVERLVALGHRRIGFTGGPAIYETHRLGRLGFDRAAREFLVDTGEGRFIKDYFGPKNDLKDAAAWAKSILECKDRPTAIICGGMMAARGVVYQAERMGFDVPKDLSVFAIGTAQNASSALPLLSSIEIDFPEMVSHGLYMLNGLIEGTLRKPKTEYVRPSLVIRESTTFCPE</sequence>
<dbReference type="InterPro" id="IPR000843">
    <property type="entry name" value="HTH_LacI"/>
</dbReference>
<dbReference type="Pfam" id="PF13377">
    <property type="entry name" value="Peripla_BP_3"/>
    <property type="match status" value="1"/>
</dbReference>
<keyword evidence="6" id="KW-1185">Reference proteome</keyword>
<name>A0A7X1AVK4_9BACT</name>
<dbReference type="InterPro" id="IPR010982">
    <property type="entry name" value="Lambda_DNA-bd_dom_sf"/>
</dbReference>
<dbReference type="Gene3D" id="3.40.50.2300">
    <property type="match status" value="2"/>
</dbReference>
<evidence type="ECO:0000313" key="6">
    <source>
        <dbReference type="Proteomes" id="UP000525652"/>
    </source>
</evidence>
<keyword evidence="2 5" id="KW-0238">DNA-binding</keyword>